<dbReference type="STRING" id="1936003.STSP2_01538"/>
<feature type="domain" description="F5/8 type C" evidence="7">
    <location>
        <begin position="385"/>
        <end position="521"/>
    </location>
</feature>
<dbReference type="PANTHER" id="PTHR10030">
    <property type="entry name" value="ALPHA-L-FUCOSIDASE"/>
    <property type="match status" value="1"/>
</dbReference>
<dbReference type="GO" id="GO:0016139">
    <property type="term" value="P:glycoside catabolic process"/>
    <property type="evidence" value="ECO:0007669"/>
    <property type="project" value="TreeGrafter"/>
</dbReference>
<keyword evidence="5 8" id="KW-0326">Glycosidase</keyword>
<dbReference type="InterPro" id="IPR057739">
    <property type="entry name" value="Glyco_hydro_29_N"/>
</dbReference>
<comment type="similarity">
    <text evidence="1">Belongs to the glycosyl hydrolase 29 family.</text>
</comment>
<dbReference type="Pfam" id="PF01120">
    <property type="entry name" value="Alpha_L_fucos"/>
    <property type="match status" value="1"/>
</dbReference>
<dbReference type="InterPro" id="IPR000933">
    <property type="entry name" value="Glyco_hydro_29"/>
</dbReference>
<dbReference type="AlphaFoldDB" id="A0A1U9NKX4"/>
<dbReference type="Gene3D" id="2.60.120.260">
    <property type="entry name" value="Galactose-binding domain-like"/>
    <property type="match status" value="2"/>
</dbReference>
<accession>A0A1U9NKX4</accession>
<evidence type="ECO:0000256" key="6">
    <source>
        <dbReference type="SAM" id="SignalP"/>
    </source>
</evidence>
<keyword evidence="3 6" id="KW-0732">Signal</keyword>
<dbReference type="SMR" id="A0A1U9NKX4"/>
<evidence type="ECO:0000259" key="7">
    <source>
        <dbReference type="PROSITE" id="PS50022"/>
    </source>
</evidence>
<evidence type="ECO:0000256" key="5">
    <source>
        <dbReference type="ARBA" id="ARBA00023295"/>
    </source>
</evidence>
<dbReference type="EC" id="3.2.1.51" evidence="2"/>
<dbReference type="GO" id="GO:0006004">
    <property type="term" value="P:fucose metabolic process"/>
    <property type="evidence" value="ECO:0007669"/>
    <property type="project" value="TreeGrafter"/>
</dbReference>
<dbReference type="GO" id="GO:0004560">
    <property type="term" value="F:alpha-L-fucosidase activity"/>
    <property type="evidence" value="ECO:0007669"/>
    <property type="project" value="InterPro"/>
</dbReference>
<feature type="signal peptide" evidence="6">
    <location>
        <begin position="1"/>
        <end position="24"/>
    </location>
</feature>
<dbReference type="SUPFAM" id="SSF49785">
    <property type="entry name" value="Galactose-binding domain-like"/>
    <property type="match status" value="2"/>
</dbReference>
<dbReference type="RefSeq" id="WP_205848029.1">
    <property type="nucleotide sequence ID" value="NZ_CP019791.1"/>
</dbReference>
<dbReference type="PANTHER" id="PTHR10030:SF37">
    <property type="entry name" value="ALPHA-L-FUCOSIDASE-RELATED"/>
    <property type="match status" value="1"/>
</dbReference>
<protein>
    <recommendedName>
        <fullName evidence="2">alpha-L-fucosidase</fullName>
        <ecNumber evidence="2">3.2.1.51</ecNumber>
    </recommendedName>
</protein>
<dbReference type="SMART" id="SM00812">
    <property type="entry name" value="Alpha_L_fucos"/>
    <property type="match status" value="1"/>
</dbReference>
<evidence type="ECO:0000256" key="3">
    <source>
        <dbReference type="ARBA" id="ARBA00022729"/>
    </source>
</evidence>
<feature type="domain" description="F5/8 type C" evidence="7">
    <location>
        <begin position="579"/>
        <end position="738"/>
    </location>
</feature>
<name>A0A1U9NKX4_9BACT</name>
<dbReference type="EMBL" id="CP019791">
    <property type="protein sequence ID" value="AQT68378.1"/>
    <property type="molecule type" value="Genomic_DNA"/>
</dbReference>
<dbReference type="KEGG" id="alus:STSP2_01538"/>
<dbReference type="Pfam" id="PF00754">
    <property type="entry name" value="F5_F8_type_C"/>
    <property type="match status" value="2"/>
</dbReference>
<dbReference type="InterPro" id="IPR059177">
    <property type="entry name" value="GH29D-like_dom"/>
</dbReference>
<dbReference type="InterPro" id="IPR000421">
    <property type="entry name" value="FA58C"/>
</dbReference>
<feature type="chain" id="PRO_5013160468" description="alpha-L-fucosidase" evidence="6">
    <location>
        <begin position="25"/>
        <end position="741"/>
    </location>
</feature>
<dbReference type="Proteomes" id="UP000189674">
    <property type="component" value="Chromosome"/>
</dbReference>
<dbReference type="InterPro" id="IPR017853">
    <property type="entry name" value="GH"/>
</dbReference>
<evidence type="ECO:0000313" key="8">
    <source>
        <dbReference type="EMBL" id="AQT68378.1"/>
    </source>
</evidence>
<reference evidence="9" key="1">
    <citation type="submission" date="2017-02" db="EMBL/GenBank/DDBJ databases">
        <title>Comparative genomics and description of representatives of a novel lineage of planctomycetes thriving in anoxic sediments.</title>
        <authorList>
            <person name="Spring S."/>
            <person name="Bunk B."/>
            <person name="Sproer C."/>
        </authorList>
    </citation>
    <scope>NUCLEOTIDE SEQUENCE [LARGE SCALE GENOMIC DNA]</scope>
    <source>
        <strain evidence="9">ST-NAGAB-D1</strain>
    </source>
</reference>
<sequence precursor="true">MKIRRYVFVAVFTALITFSGPSHTVLADQEPPAIPDYIQKAVQVTPTQRQIDWQRLEFTAFVHFGVNTFTNREWGTGKENPAIFNPTQLDTDQWAKAAKDAGMNLILFTAKHHDGFCLWPSKFTDHSVESSPWKDGKGDVVGDLAQSCEKYDLKLGVYLSPADLYQIESSEGVYGNGSKPKQVTIPTKAPEGKTDYPKFTYELDDYNTYFLNQLYELLTEYGPIHEVWFDGANPKPGTGQTYNYDAWYDMIRKLQPAAVIAVKGPDVRWVGNEAGRTRESEWSVVAVPNAPGSHDWGDMTRRDLGSRSVIKDAEYLIWYPAETNTSIRPGWFYHAAQDDRVKSLEHLLDIYYGAVGGNSLFLLNIPPDKRGLFHENDVERLKQIGEHLRLTFDENLAADAKVSASASLDAEHNGHATIDNDPDTFWMPGTAQPTASLTYELAEQKTFNRAMIQEYIQKSQRIESFALDTMIDGQWTEIASGTTVGYKRLLRFPNVTTDKVRLRITQSRIAPTVAGFGLFRAPVRLTNPIIQRDAQGKVSIKCEPAGPKILYTIDGSDPVSDSQLYTEPFDLPNGGTVRAVAISDGRKSDIVQKQFDIAPSKWRIYYASTENTSTGEDAANAIDGDPATIWHSKWQGGATPHPHEIQIDLGETLTLKGFTYLPRSNSLNGVVKTYKFYTSTDGIAWGEPAAQGDFGNIKNNPVQQRVLFDEPRKARYIRFVAVKDVNGQPFTSAAEIGVITR</sequence>
<keyword evidence="4 8" id="KW-0378">Hydrolase</keyword>
<evidence type="ECO:0000256" key="2">
    <source>
        <dbReference type="ARBA" id="ARBA00012662"/>
    </source>
</evidence>
<dbReference type="PROSITE" id="PS50022">
    <property type="entry name" value="FA58C_3"/>
    <property type="match status" value="2"/>
</dbReference>
<dbReference type="InterPro" id="IPR008979">
    <property type="entry name" value="Galactose-bd-like_sf"/>
</dbReference>
<dbReference type="Pfam" id="PF13290">
    <property type="entry name" value="CHB_HEX_C_1"/>
    <property type="match status" value="1"/>
</dbReference>
<evidence type="ECO:0000313" key="9">
    <source>
        <dbReference type="Proteomes" id="UP000189674"/>
    </source>
</evidence>
<evidence type="ECO:0000256" key="4">
    <source>
        <dbReference type="ARBA" id="ARBA00022801"/>
    </source>
</evidence>
<dbReference type="GO" id="GO:0005764">
    <property type="term" value="C:lysosome"/>
    <property type="evidence" value="ECO:0007669"/>
    <property type="project" value="TreeGrafter"/>
</dbReference>
<dbReference type="GO" id="GO:0004308">
    <property type="term" value="F:exo-alpha-sialidase activity"/>
    <property type="evidence" value="ECO:0007669"/>
    <property type="project" value="UniProtKB-EC"/>
</dbReference>
<evidence type="ECO:0000256" key="1">
    <source>
        <dbReference type="ARBA" id="ARBA00007951"/>
    </source>
</evidence>
<dbReference type="SUPFAM" id="SSF51445">
    <property type="entry name" value="(Trans)glycosidases"/>
    <property type="match status" value="1"/>
</dbReference>
<gene>
    <name evidence="8" type="primary">nedA_4</name>
    <name evidence="8" type="ORF">STSP2_01538</name>
</gene>
<keyword evidence="9" id="KW-1185">Reference proteome</keyword>
<dbReference type="Gene3D" id="3.20.20.80">
    <property type="entry name" value="Glycosidases"/>
    <property type="match status" value="1"/>
</dbReference>
<proteinExistence type="inferred from homology"/>
<organism evidence="8 9">
    <name type="scientific">Anaerohalosphaera lusitana</name>
    <dbReference type="NCBI Taxonomy" id="1936003"/>
    <lineage>
        <taxon>Bacteria</taxon>
        <taxon>Pseudomonadati</taxon>
        <taxon>Planctomycetota</taxon>
        <taxon>Phycisphaerae</taxon>
        <taxon>Sedimentisphaerales</taxon>
        <taxon>Anaerohalosphaeraceae</taxon>
        <taxon>Anaerohalosphaera</taxon>
    </lineage>
</organism>